<dbReference type="SUPFAM" id="SSF54631">
    <property type="entry name" value="CBS-domain pair"/>
    <property type="match status" value="1"/>
</dbReference>
<feature type="domain" description="CBS" evidence="11">
    <location>
        <begin position="291"/>
        <end position="348"/>
    </location>
</feature>
<dbReference type="SUPFAM" id="SSF56176">
    <property type="entry name" value="FAD-binding/transporter-associated domain-like"/>
    <property type="match status" value="1"/>
</dbReference>
<keyword evidence="14" id="KW-1185">Reference proteome</keyword>
<dbReference type="InterPro" id="IPR000644">
    <property type="entry name" value="CBS_dom"/>
</dbReference>
<feature type="transmembrane region" description="Helical" evidence="10">
    <location>
        <begin position="108"/>
        <end position="128"/>
    </location>
</feature>
<keyword evidence="4" id="KW-0677">Repeat</keyword>
<dbReference type="PANTHER" id="PTHR22777">
    <property type="entry name" value="HEMOLYSIN-RELATED"/>
    <property type="match status" value="1"/>
</dbReference>
<dbReference type="Pfam" id="PF01595">
    <property type="entry name" value="CNNM"/>
    <property type="match status" value="1"/>
</dbReference>
<dbReference type="PROSITE" id="PS51846">
    <property type="entry name" value="CNNM"/>
    <property type="match status" value="1"/>
</dbReference>
<comment type="caution">
    <text evidence="13">The sequence shown here is derived from an EMBL/GenBank/DDBJ whole genome shotgun (WGS) entry which is preliminary data.</text>
</comment>
<evidence type="ECO:0000256" key="4">
    <source>
        <dbReference type="ARBA" id="ARBA00022737"/>
    </source>
</evidence>
<accession>A0ABW8TY45</accession>
<reference evidence="13 14" key="1">
    <citation type="submission" date="2024-11" db="EMBL/GenBank/DDBJ databases">
        <authorList>
            <person name="Heng Y.C."/>
            <person name="Lim A.C.H."/>
            <person name="Lee J.K.Y."/>
            <person name="Kittelmann S."/>
        </authorList>
    </citation>
    <scope>NUCLEOTIDE SEQUENCE [LARGE SCALE GENOMIC DNA]</scope>
    <source>
        <strain evidence="13 14">WILCCON 0202</strain>
    </source>
</reference>
<feature type="transmembrane region" description="Helical" evidence="10">
    <location>
        <begin position="6"/>
        <end position="31"/>
    </location>
</feature>
<evidence type="ECO:0000256" key="9">
    <source>
        <dbReference type="PROSITE-ProRule" id="PRU01193"/>
    </source>
</evidence>
<protein>
    <submittedName>
        <fullName evidence="13">Hemolysin family protein</fullName>
    </submittedName>
</protein>
<keyword evidence="7 9" id="KW-0472">Membrane</keyword>
<dbReference type="InterPro" id="IPR005170">
    <property type="entry name" value="Transptr-assoc_dom"/>
</dbReference>
<dbReference type="SMART" id="SM01091">
    <property type="entry name" value="CorC_HlyC"/>
    <property type="match status" value="1"/>
</dbReference>
<evidence type="ECO:0000256" key="7">
    <source>
        <dbReference type="ARBA" id="ARBA00023136"/>
    </source>
</evidence>
<dbReference type="InterPro" id="IPR046342">
    <property type="entry name" value="CBS_dom_sf"/>
</dbReference>
<organism evidence="13 14">
    <name type="scientific">Candidatus Clostridium radicumherbarum</name>
    <dbReference type="NCBI Taxonomy" id="3381662"/>
    <lineage>
        <taxon>Bacteria</taxon>
        <taxon>Bacillati</taxon>
        <taxon>Bacillota</taxon>
        <taxon>Clostridia</taxon>
        <taxon>Eubacteriales</taxon>
        <taxon>Clostridiaceae</taxon>
        <taxon>Clostridium</taxon>
    </lineage>
</organism>
<keyword evidence="5 9" id="KW-1133">Transmembrane helix</keyword>
<evidence type="ECO:0000259" key="12">
    <source>
        <dbReference type="PROSITE" id="PS51846"/>
    </source>
</evidence>
<evidence type="ECO:0000313" key="14">
    <source>
        <dbReference type="Proteomes" id="UP001623661"/>
    </source>
</evidence>
<keyword evidence="3 9" id="KW-0812">Transmembrane</keyword>
<evidence type="ECO:0000256" key="3">
    <source>
        <dbReference type="ARBA" id="ARBA00022692"/>
    </source>
</evidence>
<dbReference type="InterPro" id="IPR002550">
    <property type="entry name" value="CNNM"/>
</dbReference>
<dbReference type="Gene3D" id="3.30.465.10">
    <property type="match status" value="1"/>
</dbReference>
<dbReference type="InterPro" id="IPR044751">
    <property type="entry name" value="Ion_transp-like_CBS"/>
</dbReference>
<evidence type="ECO:0000256" key="8">
    <source>
        <dbReference type="PROSITE-ProRule" id="PRU00703"/>
    </source>
</evidence>
<keyword evidence="6 8" id="KW-0129">CBS domain</keyword>
<dbReference type="Gene3D" id="3.10.580.10">
    <property type="entry name" value="CBS-domain"/>
    <property type="match status" value="1"/>
</dbReference>
<feature type="domain" description="CNNM transmembrane" evidence="12">
    <location>
        <begin position="2"/>
        <end position="206"/>
    </location>
</feature>
<evidence type="ECO:0000259" key="11">
    <source>
        <dbReference type="PROSITE" id="PS51371"/>
    </source>
</evidence>
<comment type="subcellular location">
    <subcellularLocation>
        <location evidence="1">Membrane</location>
        <topology evidence="1">Multi-pass membrane protein</topology>
    </subcellularLocation>
</comment>
<dbReference type="PANTHER" id="PTHR22777:SF17">
    <property type="entry name" value="UPF0053 PROTEIN SLL0260"/>
    <property type="match status" value="1"/>
</dbReference>
<feature type="transmembrane region" description="Helical" evidence="10">
    <location>
        <begin position="62"/>
        <end position="85"/>
    </location>
</feature>
<sequence>MESDSILLQLFLIFILVVINAFFSATEMAVVSLNKNKINYMASDGDKRAKLLVRLLKEPNKFLATIQVGITFAGFLASASAAVSISKNISIFIKRINIAFISHASDEISLIIVTLVLSFITLVLGELLPKRIALQNSEKIALFVARPIIIISKLFIPFVKILTLSTNFFSRVLNLDNESNEEKVTEEEIRMMIDVGEENGVLNETEKEMIDGILEFDNTLAKEIMTPRTNVFSINIKTPITALMDSILEEQYSRIPVYEDETDNIIGILFMKDLFSAMNKKELEKIDIKEILRPAYFVPETKNIDILFRELQMSKNHIAILIDEYGGFSGIVTIEDLIEEVMGNIFDEYDEDYESSEYIKKVDNSTYMVSGLVGIDEINERLELNLPSEHFDTVGGFVIDLIGSIPKEDEEHIVEYENLTFRVEKIDEKRIELIKLCIE</sequence>
<evidence type="ECO:0000256" key="6">
    <source>
        <dbReference type="ARBA" id="ARBA00023122"/>
    </source>
</evidence>
<evidence type="ECO:0000256" key="2">
    <source>
        <dbReference type="ARBA" id="ARBA00006337"/>
    </source>
</evidence>
<proteinExistence type="inferred from homology"/>
<dbReference type="Pfam" id="PF03471">
    <property type="entry name" value="CorC_HlyC"/>
    <property type="match status" value="1"/>
</dbReference>
<dbReference type="Proteomes" id="UP001623661">
    <property type="component" value="Unassembled WGS sequence"/>
</dbReference>
<dbReference type="InterPro" id="IPR036318">
    <property type="entry name" value="FAD-bd_PCMH-like_sf"/>
</dbReference>
<comment type="similarity">
    <text evidence="2">Belongs to the UPF0053 family.</text>
</comment>
<feature type="transmembrane region" description="Helical" evidence="10">
    <location>
        <begin position="140"/>
        <end position="159"/>
    </location>
</feature>
<gene>
    <name evidence="13" type="ORF">ACJDUH_17655</name>
</gene>
<dbReference type="Pfam" id="PF00571">
    <property type="entry name" value="CBS"/>
    <property type="match status" value="2"/>
</dbReference>
<evidence type="ECO:0000256" key="5">
    <source>
        <dbReference type="ARBA" id="ARBA00022989"/>
    </source>
</evidence>
<evidence type="ECO:0000256" key="10">
    <source>
        <dbReference type="SAM" id="Phobius"/>
    </source>
</evidence>
<dbReference type="EMBL" id="JBJHZY010000004">
    <property type="protein sequence ID" value="MFL0269905.1"/>
    <property type="molecule type" value="Genomic_DNA"/>
</dbReference>
<name>A0ABW8TY45_9CLOT</name>
<evidence type="ECO:0000256" key="1">
    <source>
        <dbReference type="ARBA" id="ARBA00004141"/>
    </source>
</evidence>
<dbReference type="RefSeq" id="WP_406766523.1">
    <property type="nucleotide sequence ID" value="NZ_JBJHZY010000004.1"/>
</dbReference>
<dbReference type="CDD" id="cd04590">
    <property type="entry name" value="CBS_pair_CorC_HlyC_assoc"/>
    <property type="match status" value="1"/>
</dbReference>
<dbReference type="PROSITE" id="PS51371">
    <property type="entry name" value="CBS"/>
    <property type="match status" value="2"/>
</dbReference>
<evidence type="ECO:0000313" key="13">
    <source>
        <dbReference type="EMBL" id="MFL0269905.1"/>
    </source>
</evidence>
<dbReference type="InterPro" id="IPR016169">
    <property type="entry name" value="FAD-bd_PCMH_sub2"/>
</dbReference>
<feature type="domain" description="CBS" evidence="11">
    <location>
        <begin position="225"/>
        <end position="285"/>
    </location>
</feature>